<dbReference type="SUPFAM" id="SSF53335">
    <property type="entry name" value="S-adenosyl-L-methionine-dependent methyltransferases"/>
    <property type="match status" value="1"/>
</dbReference>
<keyword evidence="3" id="KW-1185">Reference proteome</keyword>
<dbReference type="Pfam" id="PF13649">
    <property type="entry name" value="Methyltransf_25"/>
    <property type="match status" value="1"/>
</dbReference>
<feature type="domain" description="Methyltransferase" evidence="1">
    <location>
        <begin position="57"/>
        <end position="140"/>
    </location>
</feature>
<evidence type="ECO:0000259" key="1">
    <source>
        <dbReference type="Pfam" id="PF13649"/>
    </source>
</evidence>
<reference evidence="2 3" key="1">
    <citation type="submission" date="2020-01" db="EMBL/GenBank/DDBJ databases">
        <authorList>
            <person name="Deng T."/>
        </authorList>
    </citation>
    <scope>NUCLEOTIDE SEQUENCE [LARGE SCALE GENOMIC DNA]</scope>
    <source>
        <strain evidence="2 3">5221</strain>
    </source>
</reference>
<dbReference type="EMBL" id="WWEQ01000013">
    <property type="protein sequence ID" value="MYM19276.1"/>
    <property type="molecule type" value="Genomic_DNA"/>
</dbReference>
<evidence type="ECO:0000313" key="2">
    <source>
        <dbReference type="EMBL" id="MYM19276.1"/>
    </source>
</evidence>
<accession>A0A6N9H6A7</accession>
<dbReference type="InterPro" id="IPR041698">
    <property type="entry name" value="Methyltransf_25"/>
</dbReference>
<dbReference type="Gene3D" id="3.40.50.150">
    <property type="entry name" value="Vaccinia Virus protein VP39"/>
    <property type="match status" value="1"/>
</dbReference>
<sequence length="266" mass="28637">MGALHPHDAARRARSFGSIAAQYDRFRPGYPAALVADLRAAITAGAADPVAAPTLADIGAGTGLFAADLRAGGFEVTAVEPDHDMAEVARARGLAVEEAAFEEWDPAGRRFDAVAFGQSWHWVDQDTGPERLADLLVPDGVACLAWNEYSPAAALSARLAAVEADYGITVHRRHAELLAERDDSQRATAARALADAGFRTRVRWYDWDCTVTPADWLESLMTFSEYAVLADEVRAEVRARLRAELPAEPLELVAGTLAVFGRRPAA</sequence>
<keyword evidence="2" id="KW-0808">Transferase</keyword>
<gene>
    <name evidence="2" type="ORF">GSY69_04640</name>
</gene>
<proteinExistence type="predicted"/>
<dbReference type="GO" id="GO:0008168">
    <property type="term" value="F:methyltransferase activity"/>
    <property type="evidence" value="ECO:0007669"/>
    <property type="project" value="UniProtKB-KW"/>
</dbReference>
<dbReference type="Proteomes" id="UP000469215">
    <property type="component" value="Unassembled WGS sequence"/>
</dbReference>
<organism evidence="2 3">
    <name type="scientific">Brevibacterium rongguiense</name>
    <dbReference type="NCBI Taxonomy" id="2695267"/>
    <lineage>
        <taxon>Bacteria</taxon>
        <taxon>Bacillati</taxon>
        <taxon>Actinomycetota</taxon>
        <taxon>Actinomycetes</taxon>
        <taxon>Micrococcales</taxon>
        <taxon>Brevibacteriaceae</taxon>
        <taxon>Brevibacterium</taxon>
    </lineage>
</organism>
<dbReference type="InterPro" id="IPR029063">
    <property type="entry name" value="SAM-dependent_MTases_sf"/>
</dbReference>
<comment type="caution">
    <text evidence="2">The sequence shown here is derived from an EMBL/GenBank/DDBJ whole genome shotgun (WGS) entry which is preliminary data.</text>
</comment>
<evidence type="ECO:0000313" key="3">
    <source>
        <dbReference type="Proteomes" id="UP000469215"/>
    </source>
</evidence>
<dbReference type="CDD" id="cd02440">
    <property type="entry name" value="AdoMet_MTases"/>
    <property type="match status" value="1"/>
</dbReference>
<keyword evidence="2" id="KW-0489">Methyltransferase</keyword>
<dbReference type="GO" id="GO:0032259">
    <property type="term" value="P:methylation"/>
    <property type="evidence" value="ECO:0007669"/>
    <property type="project" value="UniProtKB-KW"/>
</dbReference>
<name>A0A6N9H6A7_9MICO</name>
<protein>
    <submittedName>
        <fullName evidence="2">Methyltransferase domain-containing protein</fullName>
    </submittedName>
</protein>
<dbReference type="AlphaFoldDB" id="A0A6N9H6A7"/>